<organism evidence="10 11">
    <name type="scientific">Cylicocyclus nassatus</name>
    <name type="common">Nematode worm</name>
    <dbReference type="NCBI Taxonomy" id="53992"/>
    <lineage>
        <taxon>Eukaryota</taxon>
        <taxon>Metazoa</taxon>
        <taxon>Ecdysozoa</taxon>
        <taxon>Nematoda</taxon>
        <taxon>Chromadorea</taxon>
        <taxon>Rhabditida</taxon>
        <taxon>Rhabditina</taxon>
        <taxon>Rhabditomorpha</taxon>
        <taxon>Strongyloidea</taxon>
        <taxon>Strongylidae</taxon>
        <taxon>Cylicocyclus</taxon>
    </lineage>
</organism>
<evidence type="ECO:0000256" key="3">
    <source>
        <dbReference type="ARBA" id="ARBA00023015"/>
    </source>
</evidence>
<evidence type="ECO:0000256" key="5">
    <source>
        <dbReference type="ARBA" id="ARBA00023163"/>
    </source>
</evidence>
<feature type="compositionally biased region" description="Basic residues" evidence="9">
    <location>
        <begin position="405"/>
        <end position="420"/>
    </location>
</feature>
<keyword evidence="5" id="KW-0804">Transcription</keyword>
<dbReference type="GO" id="GO:0005634">
    <property type="term" value="C:nucleus"/>
    <property type="evidence" value="ECO:0007669"/>
    <property type="project" value="UniProtKB-SubCell"/>
</dbReference>
<dbReference type="GO" id="GO:0006352">
    <property type="term" value="P:DNA-templated transcription initiation"/>
    <property type="evidence" value="ECO:0007669"/>
    <property type="project" value="InterPro"/>
</dbReference>
<evidence type="ECO:0000313" key="11">
    <source>
        <dbReference type="Proteomes" id="UP001176961"/>
    </source>
</evidence>
<evidence type="ECO:0000256" key="1">
    <source>
        <dbReference type="ARBA" id="ARBA00004123"/>
    </source>
</evidence>
<keyword evidence="4" id="KW-0238">DNA-binding</keyword>
<feature type="region of interest" description="Disordered" evidence="9">
    <location>
        <begin position="405"/>
        <end position="443"/>
    </location>
</feature>
<feature type="compositionally biased region" description="Basic and acidic residues" evidence="9">
    <location>
        <begin position="1"/>
        <end position="11"/>
    </location>
</feature>
<name>A0AA36GQJ7_CYLNA</name>
<gene>
    <name evidence="10" type="ORF">CYNAS_LOCUS8362</name>
</gene>
<dbReference type="InterPro" id="IPR015445">
    <property type="entry name" value="TBP-like"/>
</dbReference>
<accession>A0AA36GQJ7</accession>
<dbReference type="GO" id="GO:0003677">
    <property type="term" value="F:DNA binding"/>
    <property type="evidence" value="ECO:0007669"/>
    <property type="project" value="UniProtKB-KW"/>
</dbReference>
<evidence type="ECO:0000313" key="10">
    <source>
        <dbReference type="EMBL" id="CAJ0596379.1"/>
    </source>
</evidence>
<dbReference type="PANTHER" id="PTHR10126">
    <property type="entry name" value="TATA-BOX BINDING PROTEIN"/>
    <property type="match status" value="1"/>
</dbReference>
<dbReference type="Proteomes" id="UP001176961">
    <property type="component" value="Unassembled WGS sequence"/>
</dbReference>
<dbReference type="CDD" id="cd04517">
    <property type="entry name" value="TLF"/>
    <property type="match status" value="1"/>
</dbReference>
<dbReference type="InterPro" id="IPR000814">
    <property type="entry name" value="TBP"/>
</dbReference>
<proteinExistence type="inferred from homology"/>
<dbReference type="SUPFAM" id="SSF55945">
    <property type="entry name" value="TATA-box binding protein-like"/>
    <property type="match status" value="2"/>
</dbReference>
<sequence length="465" mass="52003">MSVSAYDHDHSYMAPPHPSTQAPPPPAQRSVQSPRVATVKAGTFVRSPVVQIRSGQVWRSPTQSHPQVPGSQSPLMTYAQHSAQNSAGPGVQRTRQMVVQPAQFQQQQHTTPQRPLYQQKPLVQGGGYVYQQQVRYVSGGHQQRDSQQQYAYASITSSQTQISNDFSADYSYDNGTTSLNLAVPIREPSPEPVEEEPPAPTAQEDPSTSEAVEENDDEEDGEIDIQIRNVVCNYTLPLHIDLRKLALSTNNVTFDRGRGVLLKQKRRPNCYVKIYSSGKVYIVGCKSEADCMIAARNIARRVQKAMNKEKDIVRIRNYKVCNVLATCRMPFGIKIEELAQQYPAQSQYEPELSVGLVWRSQDPKATLRIHTTGSITVTGASSENDVMRSIELIYPIVRKFRCAMRHRAEPKRKRPPRKRAAPSSLGGTFPAKRPALSGSGIVGNKMYFSDEEDIYDEEDLLDDED</sequence>
<dbReference type="EMBL" id="CATQJL010000112">
    <property type="protein sequence ID" value="CAJ0596379.1"/>
    <property type="molecule type" value="Genomic_DNA"/>
</dbReference>
<dbReference type="Gene3D" id="3.30.310.10">
    <property type="entry name" value="TATA-Binding Protein"/>
    <property type="match status" value="2"/>
</dbReference>
<dbReference type="Pfam" id="PF00352">
    <property type="entry name" value="TBP"/>
    <property type="match status" value="2"/>
</dbReference>
<evidence type="ECO:0000256" key="4">
    <source>
        <dbReference type="ARBA" id="ARBA00023125"/>
    </source>
</evidence>
<feature type="region of interest" description="Disordered" evidence="9">
    <location>
        <begin position="1"/>
        <end position="35"/>
    </location>
</feature>
<dbReference type="InterPro" id="IPR012295">
    <property type="entry name" value="TBP_dom_sf"/>
</dbReference>
<comment type="subcellular location">
    <subcellularLocation>
        <location evidence="1">Nucleus</location>
    </subcellularLocation>
</comment>
<evidence type="ECO:0000256" key="8">
    <source>
        <dbReference type="ARBA" id="ARBA00033173"/>
    </source>
</evidence>
<keyword evidence="3" id="KW-0805">Transcription regulation</keyword>
<feature type="region of interest" description="Disordered" evidence="9">
    <location>
        <begin position="187"/>
        <end position="220"/>
    </location>
</feature>
<feature type="compositionally biased region" description="Acidic residues" evidence="9">
    <location>
        <begin position="211"/>
        <end position="220"/>
    </location>
</feature>
<protein>
    <recommendedName>
        <fullName evidence="7">TATA box-binding protein-like 1</fullName>
    </recommendedName>
    <alternativeName>
        <fullName evidence="8">TBP-like factor</fullName>
    </alternativeName>
</protein>
<reference evidence="10" key="1">
    <citation type="submission" date="2023-07" db="EMBL/GenBank/DDBJ databases">
        <authorList>
            <consortium name="CYATHOMIX"/>
        </authorList>
    </citation>
    <scope>NUCLEOTIDE SEQUENCE</scope>
    <source>
        <strain evidence="10">N/A</strain>
    </source>
</reference>
<feature type="compositionally biased region" description="Low complexity" evidence="9">
    <location>
        <begin position="96"/>
        <end position="113"/>
    </location>
</feature>
<evidence type="ECO:0000256" key="7">
    <source>
        <dbReference type="ARBA" id="ARBA00023474"/>
    </source>
</evidence>
<feature type="region of interest" description="Disordered" evidence="9">
    <location>
        <begin position="83"/>
        <end position="114"/>
    </location>
</feature>
<dbReference type="AlphaFoldDB" id="A0AA36GQJ7"/>
<evidence type="ECO:0000256" key="6">
    <source>
        <dbReference type="ARBA" id="ARBA00023242"/>
    </source>
</evidence>
<comment type="caution">
    <text evidence="10">The sequence shown here is derived from an EMBL/GenBank/DDBJ whole genome shotgun (WGS) entry which is preliminary data.</text>
</comment>
<dbReference type="PRINTS" id="PR00686">
    <property type="entry name" value="TIFACTORIID"/>
</dbReference>
<evidence type="ECO:0000256" key="9">
    <source>
        <dbReference type="SAM" id="MobiDB-lite"/>
    </source>
</evidence>
<evidence type="ECO:0000256" key="2">
    <source>
        <dbReference type="ARBA" id="ARBA00005560"/>
    </source>
</evidence>
<keyword evidence="11" id="KW-1185">Reference proteome</keyword>
<comment type="similarity">
    <text evidence="2">Belongs to the TBP family.</text>
</comment>
<keyword evidence="6" id="KW-0539">Nucleus</keyword>
<dbReference type="FunFam" id="3.30.310.10:FF:000009">
    <property type="entry name" value="TatA box-binding protein-like protein 1"/>
    <property type="match status" value="1"/>
</dbReference>
<feature type="compositionally biased region" description="Pro residues" evidence="9">
    <location>
        <begin position="15"/>
        <end position="27"/>
    </location>
</feature>